<dbReference type="InterPro" id="IPR011006">
    <property type="entry name" value="CheY-like_superfamily"/>
</dbReference>
<organism evidence="6">
    <name type="scientific">Thermodesulfatator atlanticus</name>
    <dbReference type="NCBI Taxonomy" id="501497"/>
    <lineage>
        <taxon>Bacteria</taxon>
        <taxon>Pseudomonadati</taxon>
        <taxon>Thermodesulfobacteriota</taxon>
        <taxon>Thermodesulfobacteria</taxon>
        <taxon>Thermodesulfobacteriales</taxon>
        <taxon>Thermodesulfatatoraceae</taxon>
        <taxon>Thermodesulfatator</taxon>
    </lineage>
</organism>
<keyword evidence="3" id="KW-0597">Phosphoprotein</keyword>
<dbReference type="GO" id="GO:0000160">
    <property type="term" value="P:phosphorelay signal transduction system"/>
    <property type="evidence" value="ECO:0007669"/>
    <property type="project" value="InterPro"/>
</dbReference>
<proteinExistence type="predicted"/>
<name>A0A7V5NZ31_9BACT</name>
<dbReference type="Pfam" id="PF00072">
    <property type="entry name" value="Response_reg"/>
    <property type="match status" value="1"/>
</dbReference>
<dbReference type="SUPFAM" id="SSF55073">
    <property type="entry name" value="Nucleotide cyclase"/>
    <property type="match status" value="1"/>
</dbReference>
<dbReference type="GO" id="GO:0005886">
    <property type="term" value="C:plasma membrane"/>
    <property type="evidence" value="ECO:0007669"/>
    <property type="project" value="TreeGrafter"/>
</dbReference>
<sequence length="315" mass="36849">MEKTKFWLEKPSEPKFLVVDDEPLVRESLRHYLESQGYQCEVAADGEEAWAKLEQNGPYDIIITDIFMPRLDGLTLMRRAKEQWPEIDFIAITGHAQKVKYVDVIKAGASDFIKKPFDFDELEAKLARIFKERELRAQLRALTIRDPLTGIFNRRYFAEKLPEECYRAWRQRYPLHLVMFDIDHFKQYNDSYGHQAGDELLRRFANLIISSTRRFVDLPFRYGGDEFALLIPQCETPGVCKVVSRILNRYQAEEFEPTTLSAGIARFIRREENPLTQDVDDFILRADEALYEAKRRGGNCLVVDPLTKKLKPFVN</sequence>
<dbReference type="PROSITE" id="PS50887">
    <property type="entry name" value="GGDEF"/>
    <property type="match status" value="1"/>
</dbReference>
<dbReference type="InterPro" id="IPR001789">
    <property type="entry name" value="Sig_transdc_resp-reg_receiver"/>
</dbReference>
<evidence type="ECO:0000259" key="5">
    <source>
        <dbReference type="PROSITE" id="PS50887"/>
    </source>
</evidence>
<dbReference type="SMART" id="SM00267">
    <property type="entry name" value="GGDEF"/>
    <property type="match status" value="1"/>
</dbReference>
<dbReference type="InterPro" id="IPR050469">
    <property type="entry name" value="Diguanylate_Cyclase"/>
</dbReference>
<dbReference type="NCBIfam" id="TIGR00254">
    <property type="entry name" value="GGDEF"/>
    <property type="match status" value="1"/>
</dbReference>
<dbReference type="Gene3D" id="3.40.50.2300">
    <property type="match status" value="1"/>
</dbReference>
<dbReference type="PANTHER" id="PTHR45138:SF9">
    <property type="entry name" value="DIGUANYLATE CYCLASE DGCM-RELATED"/>
    <property type="match status" value="1"/>
</dbReference>
<evidence type="ECO:0000256" key="2">
    <source>
        <dbReference type="ARBA" id="ARBA00034247"/>
    </source>
</evidence>
<feature type="domain" description="GGDEF" evidence="5">
    <location>
        <begin position="173"/>
        <end position="306"/>
    </location>
</feature>
<dbReference type="PANTHER" id="PTHR45138">
    <property type="entry name" value="REGULATORY COMPONENTS OF SENSORY TRANSDUCTION SYSTEM"/>
    <property type="match status" value="1"/>
</dbReference>
<reference evidence="6" key="1">
    <citation type="journal article" date="2020" name="mSystems">
        <title>Genome- and Community-Level Interaction Insights into Carbon Utilization and Element Cycling Functions of Hydrothermarchaeota in Hydrothermal Sediment.</title>
        <authorList>
            <person name="Zhou Z."/>
            <person name="Liu Y."/>
            <person name="Xu W."/>
            <person name="Pan J."/>
            <person name="Luo Z.H."/>
            <person name="Li M."/>
        </authorList>
    </citation>
    <scope>NUCLEOTIDE SEQUENCE [LARGE SCALE GENOMIC DNA]</scope>
    <source>
        <strain evidence="6">HyVt-533</strain>
    </source>
</reference>
<dbReference type="GO" id="GO:0052621">
    <property type="term" value="F:diguanylate cyclase activity"/>
    <property type="evidence" value="ECO:0007669"/>
    <property type="project" value="UniProtKB-EC"/>
</dbReference>
<feature type="modified residue" description="4-aspartylphosphate" evidence="3">
    <location>
        <position position="65"/>
    </location>
</feature>
<evidence type="ECO:0000256" key="3">
    <source>
        <dbReference type="PROSITE-ProRule" id="PRU00169"/>
    </source>
</evidence>
<comment type="catalytic activity">
    <reaction evidence="2">
        <text>2 GTP = 3',3'-c-di-GMP + 2 diphosphate</text>
        <dbReference type="Rhea" id="RHEA:24898"/>
        <dbReference type="ChEBI" id="CHEBI:33019"/>
        <dbReference type="ChEBI" id="CHEBI:37565"/>
        <dbReference type="ChEBI" id="CHEBI:58805"/>
        <dbReference type="EC" id="2.7.7.65"/>
    </reaction>
</comment>
<dbReference type="EMBL" id="DROK01000095">
    <property type="protein sequence ID" value="HHI96853.1"/>
    <property type="molecule type" value="Genomic_DNA"/>
</dbReference>
<dbReference type="GO" id="GO:0043709">
    <property type="term" value="P:cell adhesion involved in single-species biofilm formation"/>
    <property type="evidence" value="ECO:0007669"/>
    <property type="project" value="TreeGrafter"/>
</dbReference>
<dbReference type="FunFam" id="3.30.70.270:FF:000001">
    <property type="entry name" value="Diguanylate cyclase domain protein"/>
    <property type="match status" value="1"/>
</dbReference>
<dbReference type="InterPro" id="IPR000160">
    <property type="entry name" value="GGDEF_dom"/>
</dbReference>
<dbReference type="SMART" id="SM00448">
    <property type="entry name" value="REC"/>
    <property type="match status" value="1"/>
</dbReference>
<dbReference type="CDD" id="cd17536">
    <property type="entry name" value="REC_YesN-like"/>
    <property type="match status" value="1"/>
</dbReference>
<dbReference type="EC" id="2.7.7.65" evidence="1"/>
<gene>
    <name evidence="6" type="ORF">ENJ96_03280</name>
</gene>
<comment type="caution">
    <text evidence="6">The sequence shown here is derived from an EMBL/GenBank/DDBJ whole genome shotgun (WGS) entry which is preliminary data.</text>
</comment>
<dbReference type="Gene3D" id="3.30.70.270">
    <property type="match status" value="1"/>
</dbReference>
<accession>A0A7V5NZ31</accession>
<dbReference type="InterPro" id="IPR029787">
    <property type="entry name" value="Nucleotide_cyclase"/>
</dbReference>
<protein>
    <recommendedName>
        <fullName evidence="1">diguanylate cyclase</fullName>
        <ecNumber evidence="1">2.7.7.65</ecNumber>
    </recommendedName>
</protein>
<dbReference type="PROSITE" id="PS50110">
    <property type="entry name" value="RESPONSE_REGULATORY"/>
    <property type="match status" value="1"/>
</dbReference>
<evidence type="ECO:0000313" key="6">
    <source>
        <dbReference type="EMBL" id="HHI96853.1"/>
    </source>
</evidence>
<evidence type="ECO:0000259" key="4">
    <source>
        <dbReference type="PROSITE" id="PS50110"/>
    </source>
</evidence>
<evidence type="ECO:0000256" key="1">
    <source>
        <dbReference type="ARBA" id="ARBA00012528"/>
    </source>
</evidence>
<feature type="domain" description="Response regulatory" evidence="4">
    <location>
        <begin position="15"/>
        <end position="130"/>
    </location>
</feature>
<dbReference type="SUPFAM" id="SSF52172">
    <property type="entry name" value="CheY-like"/>
    <property type="match status" value="1"/>
</dbReference>
<dbReference type="Pfam" id="PF00990">
    <property type="entry name" value="GGDEF"/>
    <property type="match status" value="1"/>
</dbReference>
<dbReference type="Proteomes" id="UP000886101">
    <property type="component" value="Unassembled WGS sequence"/>
</dbReference>
<dbReference type="AlphaFoldDB" id="A0A7V5NZ31"/>
<dbReference type="CDD" id="cd01949">
    <property type="entry name" value="GGDEF"/>
    <property type="match status" value="1"/>
</dbReference>
<dbReference type="GO" id="GO:1902201">
    <property type="term" value="P:negative regulation of bacterial-type flagellum-dependent cell motility"/>
    <property type="evidence" value="ECO:0007669"/>
    <property type="project" value="TreeGrafter"/>
</dbReference>
<dbReference type="InterPro" id="IPR043128">
    <property type="entry name" value="Rev_trsase/Diguanyl_cyclase"/>
</dbReference>